<dbReference type="InterPro" id="IPR023211">
    <property type="entry name" value="DNA_pol_palm_dom_sf"/>
</dbReference>
<feature type="domain" description="DNA-directed DNA polymerase family B mitochondria/virus" evidence="9">
    <location>
        <begin position="89"/>
        <end position="182"/>
    </location>
</feature>
<keyword evidence="6" id="KW-0239">DNA-directed DNA polymerase</keyword>
<sequence length="214" mass="24633">MAPSGTWVTEEVKKAVEKGYVILKVHEVYHFSKSSDSLFKTYIDTFLKTKQESSGWPSNINTEEEHTRYLDDYLSSEGIQLDPSSISLNPGKRAVSKLALNSFWGRWGMNRDKNQLTYIRTLEKFNKLLSDNTKTIEELYFPSENVCVVQWKLDEKFLGQDVTTNIFIAAFTTCHARLKLYSEIEKLDRDVLYFDTDSIVYRSTGVYGCADATQ</sequence>
<evidence type="ECO:0000256" key="3">
    <source>
        <dbReference type="ARBA" id="ARBA00022679"/>
    </source>
</evidence>
<organism evidence="10 11">
    <name type="scientific">Oedothorax gibbosus</name>
    <dbReference type="NCBI Taxonomy" id="931172"/>
    <lineage>
        <taxon>Eukaryota</taxon>
        <taxon>Metazoa</taxon>
        <taxon>Ecdysozoa</taxon>
        <taxon>Arthropoda</taxon>
        <taxon>Chelicerata</taxon>
        <taxon>Arachnida</taxon>
        <taxon>Araneae</taxon>
        <taxon>Araneomorphae</taxon>
        <taxon>Entelegynae</taxon>
        <taxon>Araneoidea</taxon>
        <taxon>Linyphiidae</taxon>
        <taxon>Erigoninae</taxon>
        <taxon>Oedothorax</taxon>
    </lineage>
</organism>
<dbReference type="GO" id="GO:0003677">
    <property type="term" value="F:DNA binding"/>
    <property type="evidence" value="ECO:0007669"/>
    <property type="project" value="UniProtKB-KW"/>
</dbReference>
<dbReference type="GO" id="GO:0006260">
    <property type="term" value="P:DNA replication"/>
    <property type="evidence" value="ECO:0007669"/>
    <property type="project" value="UniProtKB-KW"/>
</dbReference>
<dbReference type="AlphaFoldDB" id="A0AAV6TKR3"/>
<comment type="catalytic activity">
    <reaction evidence="8">
        <text>DNA(n) + a 2'-deoxyribonucleoside 5'-triphosphate = DNA(n+1) + diphosphate</text>
        <dbReference type="Rhea" id="RHEA:22508"/>
        <dbReference type="Rhea" id="RHEA-COMP:17339"/>
        <dbReference type="Rhea" id="RHEA-COMP:17340"/>
        <dbReference type="ChEBI" id="CHEBI:33019"/>
        <dbReference type="ChEBI" id="CHEBI:61560"/>
        <dbReference type="ChEBI" id="CHEBI:173112"/>
        <dbReference type="EC" id="2.7.7.7"/>
    </reaction>
</comment>
<keyword evidence="5" id="KW-0235">DNA replication</keyword>
<dbReference type="PANTHER" id="PTHR33568:SF3">
    <property type="entry name" value="DNA-DIRECTED DNA POLYMERASE"/>
    <property type="match status" value="1"/>
</dbReference>
<dbReference type="GO" id="GO:0003887">
    <property type="term" value="F:DNA-directed DNA polymerase activity"/>
    <property type="evidence" value="ECO:0007669"/>
    <property type="project" value="UniProtKB-KW"/>
</dbReference>
<name>A0AAV6TKR3_9ARAC</name>
<dbReference type="InterPro" id="IPR043502">
    <property type="entry name" value="DNA/RNA_pol_sf"/>
</dbReference>
<evidence type="ECO:0000259" key="9">
    <source>
        <dbReference type="Pfam" id="PF03175"/>
    </source>
</evidence>
<evidence type="ECO:0000256" key="6">
    <source>
        <dbReference type="ARBA" id="ARBA00022932"/>
    </source>
</evidence>
<keyword evidence="11" id="KW-1185">Reference proteome</keyword>
<dbReference type="Gene3D" id="3.90.1600.10">
    <property type="entry name" value="Palm domain of DNA polymerase"/>
    <property type="match status" value="1"/>
</dbReference>
<reference evidence="10 11" key="1">
    <citation type="journal article" date="2022" name="Nat. Ecol. Evol.">
        <title>A masculinizing supergene underlies an exaggerated male reproductive morph in a spider.</title>
        <authorList>
            <person name="Hendrickx F."/>
            <person name="De Corte Z."/>
            <person name="Sonet G."/>
            <person name="Van Belleghem S.M."/>
            <person name="Kostlbacher S."/>
            <person name="Vangestel C."/>
        </authorList>
    </citation>
    <scope>NUCLEOTIDE SEQUENCE [LARGE SCALE GENOMIC DNA]</scope>
    <source>
        <strain evidence="10">W744_W776</strain>
    </source>
</reference>
<dbReference type="SUPFAM" id="SSF56672">
    <property type="entry name" value="DNA/RNA polymerases"/>
    <property type="match status" value="1"/>
</dbReference>
<protein>
    <recommendedName>
        <fullName evidence="2">DNA-directed DNA polymerase</fullName>
        <ecNumber evidence="2">2.7.7.7</ecNumber>
    </recommendedName>
</protein>
<dbReference type="EMBL" id="JAFNEN010002886">
    <property type="protein sequence ID" value="KAG8172281.1"/>
    <property type="molecule type" value="Genomic_DNA"/>
</dbReference>
<evidence type="ECO:0000313" key="11">
    <source>
        <dbReference type="Proteomes" id="UP000827092"/>
    </source>
</evidence>
<evidence type="ECO:0000256" key="5">
    <source>
        <dbReference type="ARBA" id="ARBA00022705"/>
    </source>
</evidence>
<evidence type="ECO:0000256" key="4">
    <source>
        <dbReference type="ARBA" id="ARBA00022695"/>
    </source>
</evidence>
<dbReference type="GO" id="GO:0000166">
    <property type="term" value="F:nucleotide binding"/>
    <property type="evidence" value="ECO:0007669"/>
    <property type="project" value="InterPro"/>
</dbReference>
<evidence type="ECO:0000256" key="1">
    <source>
        <dbReference type="ARBA" id="ARBA00005755"/>
    </source>
</evidence>
<dbReference type="Pfam" id="PF03175">
    <property type="entry name" value="DNA_pol_B_2"/>
    <property type="match status" value="1"/>
</dbReference>
<evidence type="ECO:0000313" key="10">
    <source>
        <dbReference type="EMBL" id="KAG8172281.1"/>
    </source>
</evidence>
<dbReference type="EC" id="2.7.7.7" evidence="2"/>
<keyword evidence="4" id="KW-0548">Nucleotidyltransferase</keyword>
<gene>
    <name evidence="10" type="ORF">JTE90_025416</name>
</gene>
<evidence type="ECO:0000256" key="7">
    <source>
        <dbReference type="ARBA" id="ARBA00023125"/>
    </source>
</evidence>
<evidence type="ECO:0000256" key="2">
    <source>
        <dbReference type="ARBA" id="ARBA00012417"/>
    </source>
</evidence>
<accession>A0AAV6TKR3</accession>
<comment type="caution">
    <text evidence="10">The sequence shown here is derived from an EMBL/GenBank/DDBJ whole genome shotgun (WGS) entry which is preliminary data.</text>
</comment>
<keyword evidence="3" id="KW-0808">Transferase</keyword>
<comment type="similarity">
    <text evidence="1">Belongs to the DNA polymerase type-B family.</text>
</comment>
<evidence type="ECO:0000256" key="8">
    <source>
        <dbReference type="ARBA" id="ARBA00049244"/>
    </source>
</evidence>
<dbReference type="Proteomes" id="UP000827092">
    <property type="component" value="Unassembled WGS sequence"/>
</dbReference>
<keyword evidence="7" id="KW-0238">DNA-binding</keyword>
<dbReference type="PANTHER" id="PTHR33568">
    <property type="entry name" value="DNA POLYMERASE"/>
    <property type="match status" value="1"/>
</dbReference>
<dbReference type="InterPro" id="IPR004868">
    <property type="entry name" value="DNA-dir_DNA_pol_B_mt/vir"/>
</dbReference>
<proteinExistence type="inferred from homology"/>